<evidence type="ECO:0000256" key="2">
    <source>
        <dbReference type="ARBA" id="ARBA00022692"/>
    </source>
</evidence>
<proteinExistence type="predicted"/>
<keyword evidence="4 5" id="KW-0472">Membrane</keyword>
<feature type="transmembrane region" description="Helical" evidence="5">
    <location>
        <begin position="126"/>
        <end position="148"/>
    </location>
</feature>
<feature type="transmembrane region" description="Helical" evidence="5">
    <location>
        <begin position="286"/>
        <end position="306"/>
    </location>
</feature>
<evidence type="ECO:0000256" key="1">
    <source>
        <dbReference type="ARBA" id="ARBA00004141"/>
    </source>
</evidence>
<gene>
    <name evidence="6" type="ORF">AB0E61_00225</name>
</gene>
<evidence type="ECO:0000313" key="6">
    <source>
        <dbReference type="EMBL" id="MEU3708509.1"/>
    </source>
</evidence>
<feature type="transmembrane region" description="Helical" evidence="5">
    <location>
        <begin position="35"/>
        <end position="63"/>
    </location>
</feature>
<comment type="subcellular location">
    <subcellularLocation>
        <location evidence="1">Membrane</location>
        <topology evidence="1">Multi-pass membrane protein</topology>
    </subcellularLocation>
</comment>
<feature type="transmembrane region" description="Helical" evidence="5">
    <location>
        <begin position="189"/>
        <end position="212"/>
    </location>
</feature>
<feature type="transmembrane region" description="Helical" evidence="5">
    <location>
        <begin position="101"/>
        <end position="119"/>
    </location>
</feature>
<evidence type="ECO:0008006" key="8">
    <source>
        <dbReference type="Google" id="ProtNLM"/>
    </source>
</evidence>
<dbReference type="InterPro" id="IPR038665">
    <property type="entry name" value="Voltage-dep_anion_channel_sf"/>
</dbReference>
<sequence>MTERCAPWWADLPPATGAAVMATGTLSVGLHLTGYAVLSLVAFALAAALWVVLAYGFAALFLGDRGRWRGKAGTPPALTAVAATTVLGVRCALLGAVPPAVALLLLAAVLWPGLLASVVRRLPRRVPGAMFLICVATQGLAVLAAVLAPAVGDWLARAALAAFALGLVLYVVVLARFELRQVVTGAGDHWIAGGAMAISALAGSRLLASGVWSGGTAAALRITDLVLLALALAWYAVLLGGEIVRPRPVYDVRRWATVFPLAMTAVAALSTATVAAVPWLGALGHVLLWIAVAAWFPAAYGLCRTLPRPRPRAGRRPEPPQMP</sequence>
<organism evidence="6 7">
    <name type="scientific">Streptomyces catenulae</name>
    <dbReference type="NCBI Taxonomy" id="66875"/>
    <lineage>
        <taxon>Bacteria</taxon>
        <taxon>Bacillati</taxon>
        <taxon>Actinomycetota</taxon>
        <taxon>Actinomycetes</taxon>
        <taxon>Kitasatosporales</taxon>
        <taxon>Streptomycetaceae</taxon>
        <taxon>Streptomyces</taxon>
    </lineage>
</organism>
<keyword evidence="3 5" id="KW-1133">Transmembrane helix</keyword>
<evidence type="ECO:0000256" key="3">
    <source>
        <dbReference type="ARBA" id="ARBA00022989"/>
    </source>
</evidence>
<dbReference type="Proteomes" id="UP001550853">
    <property type="component" value="Unassembled WGS sequence"/>
</dbReference>
<feature type="transmembrane region" description="Helical" evidence="5">
    <location>
        <begin position="218"/>
        <end position="237"/>
    </location>
</feature>
<dbReference type="Gene3D" id="1.50.10.150">
    <property type="entry name" value="Voltage-dependent anion channel"/>
    <property type="match status" value="1"/>
</dbReference>
<dbReference type="Pfam" id="PF03595">
    <property type="entry name" value="SLAC1"/>
    <property type="match status" value="1"/>
</dbReference>
<feature type="transmembrane region" description="Helical" evidence="5">
    <location>
        <begin position="258"/>
        <end position="280"/>
    </location>
</feature>
<dbReference type="InterPro" id="IPR004695">
    <property type="entry name" value="SLAC1/Mae1/Ssu1/TehA"/>
</dbReference>
<evidence type="ECO:0000256" key="4">
    <source>
        <dbReference type="ARBA" id="ARBA00023136"/>
    </source>
</evidence>
<dbReference type="RefSeq" id="WP_078653918.1">
    <property type="nucleotide sequence ID" value="NZ_JBEZVI010000001.1"/>
</dbReference>
<accession>A0ABV2YRY1</accession>
<name>A0ABV2YRY1_9ACTN</name>
<evidence type="ECO:0000256" key="5">
    <source>
        <dbReference type="SAM" id="Phobius"/>
    </source>
</evidence>
<keyword evidence="2 5" id="KW-0812">Transmembrane</keyword>
<feature type="transmembrane region" description="Helical" evidence="5">
    <location>
        <begin position="154"/>
        <end position="177"/>
    </location>
</feature>
<comment type="caution">
    <text evidence="6">The sequence shown here is derived from an EMBL/GenBank/DDBJ whole genome shotgun (WGS) entry which is preliminary data.</text>
</comment>
<evidence type="ECO:0000313" key="7">
    <source>
        <dbReference type="Proteomes" id="UP001550853"/>
    </source>
</evidence>
<protein>
    <recommendedName>
        <fullName evidence="8">Integral membrane protein</fullName>
    </recommendedName>
</protein>
<reference evidence="6 7" key="1">
    <citation type="submission" date="2024-06" db="EMBL/GenBank/DDBJ databases">
        <title>The Natural Products Discovery Center: Release of the First 8490 Sequenced Strains for Exploring Actinobacteria Biosynthetic Diversity.</title>
        <authorList>
            <person name="Kalkreuter E."/>
            <person name="Kautsar S.A."/>
            <person name="Yang D."/>
            <person name="Bader C.D."/>
            <person name="Teijaro C.N."/>
            <person name="Fluegel L."/>
            <person name="Davis C.M."/>
            <person name="Simpson J.R."/>
            <person name="Lauterbach L."/>
            <person name="Steele A.D."/>
            <person name="Gui C."/>
            <person name="Meng S."/>
            <person name="Li G."/>
            <person name="Viehrig K."/>
            <person name="Ye F."/>
            <person name="Su P."/>
            <person name="Kiefer A.F."/>
            <person name="Nichols A."/>
            <person name="Cepeda A.J."/>
            <person name="Yan W."/>
            <person name="Fan B."/>
            <person name="Jiang Y."/>
            <person name="Adhikari A."/>
            <person name="Zheng C.-J."/>
            <person name="Schuster L."/>
            <person name="Cowan T.M."/>
            <person name="Smanski M.J."/>
            <person name="Chevrette M.G."/>
            <person name="De Carvalho L.P.S."/>
            <person name="Shen B."/>
        </authorList>
    </citation>
    <scope>NUCLEOTIDE SEQUENCE [LARGE SCALE GENOMIC DNA]</scope>
    <source>
        <strain evidence="6 7">NPDC033039</strain>
    </source>
</reference>
<keyword evidence="7" id="KW-1185">Reference proteome</keyword>
<dbReference type="EMBL" id="JBEZVI010000001">
    <property type="protein sequence ID" value="MEU3708509.1"/>
    <property type="molecule type" value="Genomic_DNA"/>
</dbReference>